<dbReference type="GO" id="GO:0005886">
    <property type="term" value="C:plasma membrane"/>
    <property type="evidence" value="ECO:0007669"/>
    <property type="project" value="UniProtKB-SubCell"/>
</dbReference>
<keyword evidence="7 8" id="KW-0472">Membrane</keyword>
<evidence type="ECO:0000256" key="3">
    <source>
        <dbReference type="ARBA" id="ARBA00011489"/>
    </source>
</evidence>
<dbReference type="PANTHER" id="PTHR36488:SF8">
    <property type="entry name" value="CASP-LIKE PROTEIN 1U1"/>
    <property type="match status" value="1"/>
</dbReference>
<evidence type="ECO:0000256" key="1">
    <source>
        <dbReference type="ARBA" id="ARBA00004651"/>
    </source>
</evidence>
<dbReference type="PANTHER" id="PTHR36488">
    <property type="entry name" value="CASP-LIKE PROTEIN 1U1"/>
    <property type="match status" value="1"/>
</dbReference>
<gene>
    <name evidence="11" type="primary">LOC120265363</name>
</gene>
<evidence type="ECO:0000256" key="4">
    <source>
        <dbReference type="ARBA" id="ARBA00022475"/>
    </source>
</evidence>
<feature type="transmembrane region" description="Helical" evidence="8">
    <location>
        <begin position="111"/>
        <end position="136"/>
    </location>
</feature>
<evidence type="ECO:0000313" key="11">
    <source>
        <dbReference type="RefSeq" id="XP_039129170.1"/>
    </source>
</evidence>
<organism evidence="10 11">
    <name type="scientific">Dioscorea cayennensis subsp. rotundata</name>
    <name type="common">White Guinea yam</name>
    <name type="synonym">Dioscorea rotundata</name>
    <dbReference type="NCBI Taxonomy" id="55577"/>
    <lineage>
        <taxon>Eukaryota</taxon>
        <taxon>Viridiplantae</taxon>
        <taxon>Streptophyta</taxon>
        <taxon>Embryophyta</taxon>
        <taxon>Tracheophyta</taxon>
        <taxon>Spermatophyta</taxon>
        <taxon>Magnoliopsida</taxon>
        <taxon>Liliopsida</taxon>
        <taxon>Dioscoreales</taxon>
        <taxon>Dioscoreaceae</taxon>
        <taxon>Dioscorea</taxon>
    </lineage>
</organism>
<comment type="subunit">
    <text evidence="3 8">Homodimer and heterodimers.</text>
</comment>
<evidence type="ECO:0000256" key="5">
    <source>
        <dbReference type="ARBA" id="ARBA00022692"/>
    </source>
</evidence>
<evidence type="ECO:0000256" key="7">
    <source>
        <dbReference type="ARBA" id="ARBA00023136"/>
    </source>
</evidence>
<keyword evidence="10" id="KW-1185">Reference proteome</keyword>
<proteinExistence type="inferred from homology"/>
<protein>
    <recommendedName>
        <fullName evidence="8">CASP-like protein</fullName>
    </recommendedName>
</protein>
<evidence type="ECO:0000259" key="9">
    <source>
        <dbReference type="Pfam" id="PF04535"/>
    </source>
</evidence>
<feature type="transmembrane region" description="Helical" evidence="8">
    <location>
        <begin position="29"/>
        <end position="47"/>
    </location>
</feature>
<evidence type="ECO:0000313" key="10">
    <source>
        <dbReference type="Proteomes" id="UP001515500"/>
    </source>
</evidence>
<dbReference type="NCBIfam" id="TIGR01569">
    <property type="entry name" value="A_tha_TIGR01569"/>
    <property type="match status" value="1"/>
</dbReference>
<keyword evidence="6 8" id="KW-1133">Transmembrane helix</keyword>
<evidence type="ECO:0000256" key="2">
    <source>
        <dbReference type="ARBA" id="ARBA00007651"/>
    </source>
</evidence>
<feature type="domain" description="Casparian strip membrane protein" evidence="9">
    <location>
        <begin position="23"/>
        <end position="174"/>
    </location>
</feature>
<dbReference type="Pfam" id="PF04535">
    <property type="entry name" value="CASP_dom"/>
    <property type="match status" value="1"/>
</dbReference>
<evidence type="ECO:0000256" key="6">
    <source>
        <dbReference type="ARBA" id="ARBA00022989"/>
    </source>
</evidence>
<comment type="similarity">
    <text evidence="2 8">Belongs to the Casparian strip membrane proteins (CASP) family.</text>
</comment>
<comment type="subcellular location">
    <subcellularLocation>
        <location evidence="1 8">Cell membrane</location>
        <topology evidence="1 8">Multi-pass membrane protein</topology>
    </subcellularLocation>
</comment>
<dbReference type="Proteomes" id="UP001515500">
    <property type="component" value="Chromosome 7"/>
</dbReference>
<sequence>MESNGKNSLNDGTNGKVGTKGSTLWVCELVFRLVCVATTLAAAIVMGEAKETEQVPLQLTPSLPAVLYPVTAKSSYSSAFVYFIIANAIACGYSIISLGGAIANRGRRGKLAMLIFIIDELMLALLFSGNGAAAAIGNVGENGNSHVGWNKICNVFTKFCSHVKISVILSLVGALNYVFLALISIISLHKKDK</sequence>
<keyword evidence="4 8" id="KW-1003">Cell membrane</keyword>
<feature type="transmembrane region" description="Helical" evidence="8">
    <location>
        <begin position="165"/>
        <end position="188"/>
    </location>
</feature>
<keyword evidence="5 8" id="KW-0812">Transmembrane</keyword>
<dbReference type="AlphaFoldDB" id="A0AB40BQI0"/>
<dbReference type="RefSeq" id="XP_039129170.1">
    <property type="nucleotide sequence ID" value="XM_039273236.1"/>
</dbReference>
<dbReference type="GeneID" id="120265363"/>
<feature type="transmembrane region" description="Helical" evidence="8">
    <location>
        <begin position="79"/>
        <end position="99"/>
    </location>
</feature>
<reference evidence="11" key="1">
    <citation type="submission" date="2025-08" db="UniProtKB">
        <authorList>
            <consortium name="RefSeq"/>
        </authorList>
    </citation>
    <scope>IDENTIFICATION</scope>
</reference>
<name>A0AB40BQI0_DIOCR</name>
<dbReference type="InterPro" id="IPR044173">
    <property type="entry name" value="CASPL"/>
</dbReference>
<accession>A0AB40BQI0</accession>
<dbReference type="InterPro" id="IPR006702">
    <property type="entry name" value="CASP_dom"/>
</dbReference>
<evidence type="ECO:0000256" key="8">
    <source>
        <dbReference type="RuleBase" id="RU361233"/>
    </source>
</evidence>
<dbReference type="InterPro" id="IPR006459">
    <property type="entry name" value="CASP/CASPL"/>
</dbReference>